<dbReference type="Proteomes" id="UP000284407">
    <property type="component" value="Unassembled WGS sequence"/>
</dbReference>
<accession>A0A420DMH5</accession>
<sequence>MFDWDKQIVRATMERAGENPGVQLQFLLMRLEQYPDALPAIAEAAEDMGAWCQQQAEALRAEGARRDAQAKLRAIVSNPKK</sequence>
<evidence type="ECO:0000313" key="2">
    <source>
        <dbReference type="Proteomes" id="UP000284407"/>
    </source>
</evidence>
<comment type="caution">
    <text evidence="1">The sequence shown here is derived from an EMBL/GenBank/DDBJ whole genome shotgun (WGS) entry which is preliminary data.</text>
</comment>
<protein>
    <submittedName>
        <fullName evidence="1">Uncharacterized protein</fullName>
    </submittedName>
</protein>
<gene>
    <name evidence="1" type="ORF">C8N30_0019</name>
</gene>
<keyword evidence="2" id="KW-1185">Reference proteome</keyword>
<organism evidence="1 2">
    <name type="scientific">Sulfitobacter guttiformis</name>
    <dbReference type="NCBI Taxonomy" id="74349"/>
    <lineage>
        <taxon>Bacteria</taxon>
        <taxon>Pseudomonadati</taxon>
        <taxon>Pseudomonadota</taxon>
        <taxon>Alphaproteobacteria</taxon>
        <taxon>Rhodobacterales</taxon>
        <taxon>Roseobacteraceae</taxon>
        <taxon>Sulfitobacter</taxon>
    </lineage>
</organism>
<dbReference type="AlphaFoldDB" id="A0A420DMH5"/>
<dbReference type="RefSeq" id="WP_025062447.1">
    <property type="nucleotide sequence ID" value="NZ_RAQK01000001.1"/>
</dbReference>
<dbReference type="STRING" id="1443111.Z949_1971"/>
<dbReference type="EMBL" id="RAQK01000001">
    <property type="protein sequence ID" value="RKE95484.1"/>
    <property type="molecule type" value="Genomic_DNA"/>
</dbReference>
<proteinExistence type="predicted"/>
<evidence type="ECO:0000313" key="1">
    <source>
        <dbReference type="EMBL" id="RKE95484.1"/>
    </source>
</evidence>
<name>A0A420DMH5_9RHOB</name>
<reference evidence="1 2" key="1">
    <citation type="submission" date="2018-09" db="EMBL/GenBank/DDBJ databases">
        <title>Genomic Encyclopedia of Archaeal and Bacterial Type Strains, Phase II (KMG-II): from individual species to whole genera.</title>
        <authorList>
            <person name="Goeker M."/>
        </authorList>
    </citation>
    <scope>NUCLEOTIDE SEQUENCE [LARGE SCALE GENOMIC DNA]</scope>
    <source>
        <strain evidence="1 2">DSM 11458</strain>
    </source>
</reference>